<dbReference type="GO" id="GO:0016020">
    <property type="term" value="C:membrane"/>
    <property type="evidence" value="ECO:0007669"/>
    <property type="project" value="TreeGrafter"/>
</dbReference>
<dbReference type="GO" id="GO:0019369">
    <property type="term" value="P:arachidonate metabolic process"/>
    <property type="evidence" value="ECO:0007669"/>
    <property type="project" value="TreeGrafter"/>
</dbReference>
<feature type="short sequence motif" description="DGA/G" evidence="4">
    <location>
        <begin position="209"/>
        <end position="211"/>
    </location>
</feature>
<protein>
    <recommendedName>
        <fullName evidence="6">PNPLA domain-containing protein</fullName>
    </recommendedName>
</protein>
<dbReference type="CDD" id="cd07216">
    <property type="entry name" value="Pat17_PNPLA8_PNPLA9_like3"/>
    <property type="match status" value="1"/>
</dbReference>
<feature type="domain" description="PNPLA" evidence="6">
    <location>
        <begin position="21"/>
        <end position="222"/>
    </location>
</feature>
<dbReference type="GO" id="GO:0016042">
    <property type="term" value="P:lipid catabolic process"/>
    <property type="evidence" value="ECO:0007669"/>
    <property type="project" value="UniProtKB-UniRule"/>
</dbReference>
<feature type="compositionally biased region" description="Basic and acidic residues" evidence="5">
    <location>
        <begin position="1047"/>
        <end position="1063"/>
    </location>
</feature>
<evidence type="ECO:0000313" key="8">
    <source>
        <dbReference type="Proteomes" id="UP000277212"/>
    </source>
</evidence>
<dbReference type="Proteomes" id="UP000277212">
    <property type="component" value="Unassembled WGS sequence"/>
</dbReference>
<name>A0A3M2RP18_9HYPO</name>
<comment type="caution">
    <text evidence="7">The sequence shown here is derived from an EMBL/GenBank/DDBJ whole genome shotgun (WGS) entry which is preliminary data.</text>
</comment>
<dbReference type="GO" id="GO:0046486">
    <property type="term" value="P:glycerolipid metabolic process"/>
    <property type="evidence" value="ECO:0007669"/>
    <property type="project" value="UniProtKB-ARBA"/>
</dbReference>
<keyword evidence="8" id="KW-1185">Reference proteome</keyword>
<dbReference type="GO" id="GO:0047499">
    <property type="term" value="F:calcium-independent phospholipase A2 activity"/>
    <property type="evidence" value="ECO:0007669"/>
    <property type="project" value="TreeGrafter"/>
</dbReference>
<dbReference type="Pfam" id="PF01734">
    <property type="entry name" value="Patatin"/>
    <property type="match status" value="1"/>
</dbReference>
<keyword evidence="2 4" id="KW-0442">Lipid degradation</keyword>
<dbReference type="SUPFAM" id="SSF48452">
    <property type="entry name" value="TPR-like"/>
    <property type="match status" value="1"/>
</dbReference>
<reference evidence="7 8" key="1">
    <citation type="submission" date="2017-06" db="EMBL/GenBank/DDBJ databases">
        <title>Comparative genomic analysis of Ambrosia Fusariam Clade fungi.</title>
        <authorList>
            <person name="Stajich J.E."/>
            <person name="Carrillo J."/>
            <person name="Kijimoto T."/>
            <person name="Eskalen A."/>
            <person name="O'Donnell K."/>
            <person name="Kasson M."/>
        </authorList>
    </citation>
    <scope>NUCLEOTIDE SEQUENCE [LARGE SCALE GENOMIC DNA]</scope>
    <source>
        <strain evidence="7">UCR3666</strain>
    </source>
</reference>
<proteinExistence type="predicted"/>
<dbReference type="SUPFAM" id="SSF52151">
    <property type="entry name" value="FabD/lysophospholipase-like"/>
    <property type="match status" value="1"/>
</dbReference>
<dbReference type="InterPro" id="IPR016035">
    <property type="entry name" value="Acyl_Trfase/lysoPLipase"/>
</dbReference>
<feature type="short sequence motif" description="GXSXG" evidence="4">
    <location>
        <begin position="67"/>
        <end position="71"/>
    </location>
</feature>
<dbReference type="EMBL" id="NKUJ01000367">
    <property type="protein sequence ID" value="RMJ07073.1"/>
    <property type="molecule type" value="Genomic_DNA"/>
</dbReference>
<dbReference type="PROSITE" id="PS51635">
    <property type="entry name" value="PNPLA"/>
    <property type="match status" value="1"/>
</dbReference>
<organism evidence="7 8">
    <name type="scientific">Fusarium kuroshium</name>
    <dbReference type="NCBI Taxonomy" id="2010991"/>
    <lineage>
        <taxon>Eukaryota</taxon>
        <taxon>Fungi</taxon>
        <taxon>Dikarya</taxon>
        <taxon>Ascomycota</taxon>
        <taxon>Pezizomycotina</taxon>
        <taxon>Sordariomycetes</taxon>
        <taxon>Hypocreomycetidae</taxon>
        <taxon>Hypocreales</taxon>
        <taxon>Nectriaceae</taxon>
        <taxon>Fusarium</taxon>
        <taxon>Fusarium solani species complex</taxon>
    </lineage>
</organism>
<dbReference type="InterPro" id="IPR011990">
    <property type="entry name" value="TPR-like_helical_dom_sf"/>
</dbReference>
<evidence type="ECO:0000256" key="3">
    <source>
        <dbReference type="ARBA" id="ARBA00023098"/>
    </source>
</evidence>
<feature type="region of interest" description="Disordered" evidence="5">
    <location>
        <begin position="1039"/>
        <end position="1063"/>
    </location>
</feature>
<evidence type="ECO:0000259" key="6">
    <source>
        <dbReference type="PROSITE" id="PS51635"/>
    </source>
</evidence>
<dbReference type="AlphaFoldDB" id="A0A3M2RP18"/>
<dbReference type="Gene3D" id="3.40.50.300">
    <property type="entry name" value="P-loop containing nucleotide triphosphate hydrolases"/>
    <property type="match status" value="1"/>
</dbReference>
<gene>
    <name evidence="7" type="ORF">CDV36_013341</name>
</gene>
<dbReference type="Gene3D" id="1.25.40.10">
    <property type="entry name" value="Tetratricopeptide repeat domain"/>
    <property type="match status" value="1"/>
</dbReference>
<evidence type="ECO:0000256" key="5">
    <source>
        <dbReference type="SAM" id="MobiDB-lite"/>
    </source>
</evidence>
<accession>A0A3M2RP18</accession>
<dbReference type="PANTHER" id="PTHR24185">
    <property type="entry name" value="CALCIUM-INDEPENDENT PHOSPHOLIPASE A2-GAMMA"/>
    <property type="match status" value="1"/>
</dbReference>
<evidence type="ECO:0000256" key="1">
    <source>
        <dbReference type="ARBA" id="ARBA00022801"/>
    </source>
</evidence>
<dbReference type="PANTHER" id="PTHR24185:SF1">
    <property type="entry name" value="CALCIUM-INDEPENDENT PHOSPHOLIPASE A2-GAMMA"/>
    <property type="match status" value="1"/>
</dbReference>
<evidence type="ECO:0000256" key="2">
    <source>
        <dbReference type="ARBA" id="ARBA00022963"/>
    </source>
</evidence>
<feature type="active site" description="Nucleophile" evidence="4">
    <location>
        <position position="69"/>
    </location>
</feature>
<dbReference type="GO" id="GO:0043531">
    <property type="term" value="F:ADP binding"/>
    <property type="evidence" value="ECO:0007669"/>
    <property type="project" value="InterPro"/>
</dbReference>
<dbReference type="InterPro" id="IPR027417">
    <property type="entry name" value="P-loop_NTPase"/>
</dbReference>
<dbReference type="InterPro" id="IPR002182">
    <property type="entry name" value="NB-ARC"/>
</dbReference>
<evidence type="ECO:0000313" key="7">
    <source>
        <dbReference type="EMBL" id="RMJ07073.1"/>
    </source>
</evidence>
<sequence length="1063" mass="120109">MEQAAMVVGPGPLDESGLCMLSFDGGGVRGLSSLYILDHIMRNLNHQRALAGQPTKKPCEIFDLIGGTSTGGLIAIMLGRLEMDVGECIAAYCKLFESVFKVKKHWSRVTARGKIQPRFDSKKLKAAIETVLKDRNISPTTPFNDRVDRGCKVFVCATSTHSMTTRRLRSYDTIKEPHSDATIVQVAMATSAASTFFEPVTIGDMTYVDGGLGANNPVDEVVGEARYILGHDADELKPLVKCFISIGTGNPGIKSISDNFLQFISTTLVSLSTNTEATAKRFALAWRDLSQAHRYFRFNVEQGLQDIDLSEYKESGKIKTVTQEYLEHADREDLVEQCVKNLKTKQKRTNRDLVEKIQVTYNNTVKSAANDPPSSPKYCLPFAKNKRFIGREAILKKLSNALFGEEPYERIALTGLGGVGKTQTALQFAFWVQHEKPEYSIFWLSALSASSFEQSCNTVATELNIFQQGLDSKAILRDFLSSKNSGPWLIIVDNVDEMDLVRVEGEHSFSIDEQLPQSPAGRILFTTRSNEVALAVSDEEPLKLGEMEPEEALKFLEKSITSKVLLANHFLVSELLEELTYLPLAIAQAAAYLNRNKVTITRYLELLRGTEKEMTSLLSREFPDRTRYSGSKNAVATTWLVSFDQILANDPMAANILRFISRIEPKDIPLSILPRGESEEELTYSVGTLCAYTFLVPREDQEVYDMHSLVHLATRIWVQKSGLASEITMNAYKHLAAMLHAEGEQQPYWRQYISHALKILRSEDRIETRESFVLSLEVCSYLLMDGRMREAGECYRQSYDWGKVHLPEDDLDRLKFEEVLSTIYAHQGQVDKAIELLQHVVAMHERSRSFEKDATPLLQALRELRSLCNIRKDMRETGGILRKIASVLSKLPSGHPGLRSSWPWLVDAYLANSQAAEARELLRKLYEAEDGTIQTRTCRLIRQYYLEIASEHREATAVIKRLEYEIKILLKTALSSDRSLQFKLYTLEKTRGHQIYLQRVVELAQYMLAMVERGWVANATVLSVAHELVIARMVDGDSAARSPQNESHSRTKWEKPFWKTDRR</sequence>
<evidence type="ECO:0000256" key="4">
    <source>
        <dbReference type="PROSITE-ProRule" id="PRU01161"/>
    </source>
</evidence>
<dbReference type="SUPFAM" id="SSF52540">
    <property type="entry name" value="P-loop containing nucleoside triphosphate hydrolases"/>
    <property type="match status" value="1"/>
</dbReference>
<feature type="active site" description="Proton acceptor" evidence="4">
    <location>
        <position position="209"/>
    </location>
</feature>
<dbReference type="STRING" id="2010991.A0A3M2RP18"/>
<dbReference type="InterPro" id="IPR002641">
    <property type="entry name" value="PNPLA_dom"/>
</dbReference>
<feature type="short sequence motif" description="GXGXXG" evidence="4">
    <location>
        <begin position="25"/>
        <end position="30"/>
    </location>
</feature>
<keyword evidence="1 4" id="KW-0378">Hydrolase</keyword>
<dbReference type="Gene3D" id="3.40.1090.10">
    <property type="entry name" value="Cytosolic phospholipase A2 catalytic domain"/>
    <property type="match status" value="1"/>
</dbReference>
<dbReference type="Pfam" id="PF00931">
    <property type="entry name" value="NB-ARC"/>
    <property type="match status" value="1"/>
</dbReference>
<keyword evidence="3 4" id="KW-0443">Lipid metabolism</keyword>
<dbReference type="OrthoDB" id="1658288at2759"/>